<organism evidence="6 7">
    <name type="scientific">Coemansia javaensis</name>
    <dbReference type="NCBI Taxonomy" id="2761396"/>
    <lineage>
        <taxon>Eukaryota</taxon>
        <taxon>Fungi</taxon>
        <taxon>Fungi incertae sedis</taxon>
        <taxon>Zoopagomycota</taxon>
        <taxon>Kickxellomycotina</taxon>
        <taxon>Kickxellomycetes</taxon>
        <taxon>Kickxellales</taxon>
        <taxon>Kickxellaceae</taxon>
        <taxon>Coemansia</taxon>
    </lineage>
</organism>
<protein>
    <recommendedName>
        <fullName evidence="8">Transcriptional coactivator HFI1/ADA1</fullName>
    </recommendedName>
</protein>
<feature type="compositionally biased region" description="Basic and acidic residues" evidence="5">
    <location>
        <begin position="81"/>
        <end position="109"/>
    </location>
</feature>
<evidence type="ECO:0000313" key="6">
    <source>
        <dbReference type="EMBL" id="KAJ2777654.1"/>
    </source>
</evidence>
<evidence type="ECO:0000256" key="4">
    <source>
        <dbReference type="ARBA" id="ARBA00023242"/>
    </source>
</evidence>
<dbReference type="CDD" id="cd22933">
    <property type="entry name" value="HFD_HFI1"/>
    <property type="match status" value="1"/>
</dbReference>
<reference evidence="6" key="1">
    <citation type="submission" date="2022-07" db="EMBL/GenBank/DDBJ databases">
        <title>Phylogenomic reconstructions and comparative analyses of Kickxellomycotina fungi.</title>
        <authorList>
            <person name="Reynolds N.K."/>
            <person name="Stajich J.E."/>
            <person name="Barry K."/>
            <person name="Grigoriev I.V."/>
            <person name="Crous P."/>
            <person name="Smith M.E."/>
        </authorList>
    </citation>
    <scope>NUCLEOTIDE SEQUENCE</scope>
    <source>
        <strain evidence="6">NBRC 105414</strain>
    </source>
</reference>
<feature type="compositionally biased region" description="Gly residues" evidence="5">
    <location>
        <begin position="457"/>
        <end position="473"/>
    </location>
</feature>
<gene>
    <name evidence="6" type="ORF">H4R18_005039</name>
</gene>
<keyword evidence="3" id="KW-0804">Transcription</keyword>
<dbReference type="Proteomes" id="UP001140217">
    <property type="component" value="Unassembled WGS sequence"/>
</dbReference>
<feature type="compositionally biased region" description="Basic and acidic residues" evidence="5">
    <location>
        <begin position="379"/>
        <end position="396"/>
    </location>
</feature>
<feature type="region of interest" description="Disordered" evidence="5">
    <location>
        <begin position="452"/>
        <end position="479"/>
    </location>
</feature>
<evidence type="ECO:0000256" key="2">
    <source>
        <dbReference type="ARBA" id="ARBA00023015"/>
    </source>
</evidence>
<dbReference type="GO" id="GO:0003713">
    <property type="term" value="F:transcription coactivator activity"/>
    <property type="evidence" value="ECO:0007669"/>
    <property type="project" value="TreeGrafter"/>
</dbReference>
<feature type="region of interest" description="Disordered" evidence="5">
    <location>
        <begin position="72"/>
        <end position="111"/>
    </location>
</feature>
<dbReference type="AlphaFoldDB" id="A0A9W8H9W1"/>
<dbReference type="PANTHER" id="PTHR21277:SF5">
    <property type="entry name" value="TRANSCRIPTIONAL ADAPTER 1"/>
    <property type="match status" value="1"/>
</dbReference>
<comment type="caution">
    <text evidence="6">The sequence shown here is derived from an EMBL/GenBank/DDBJ whole genome shotgun (WGS) entry which is preliminary data.</text>
</comment>
<dbReference type="OrthoDB" id="10264870at2759"/>
<dbReference type="Pfam" id="PF12767">
    <property type="entry name" value="SAGA-Tad1"/>
    <property type="match status" value="1"/>
</dbReference>
<evidence type="ECO:0000256" key="5">
    <source>
        <dbReference type="SAM" id="MobiDB-lite"/>
    </source>
</evidence>
<evidence type="ECO:0000256" key="1">
    <source>
        <dbReference type="ARBA" id="ARBA00004123"/>
    </source>
</evidence>
<accession>A0A9W8H9W1</accession>
<dbReference type="GO" id="GO:0005634">
    <property type="term" value="C:nucleus"/>
    <property type="evidence" value="ECO:0007669"/>
    <property type="project" value="UniProtKB-SubCell"/>
</dbReference>
<comment type="subcellular location">
    <subcellularLocation>
        <location evidence="1">Nucleus</location>
    </subcellularLocation>
</comment>
<feature type="region of interest" description="Disordered" evidence="5">
    <location>
        <begin position="343"/>
        <end position="437"/>
    </location>
</feature>
<sequence length="479" mass="51079">MATEAGERYQLTQLKEQLAEALGDDGPSYWAALRDFVRGKLNRQEFDFYAYMYLSGEKAGLHNRFILATIHNAQSGQAPPEGERSEGFEGGRKRRLEGDDRAGGADEGRKSRRSIKALLEDPKWRYVKELVKSLNKSERRAIKTLLKRPGITPDEAQAEIRAMRPVVLPVPPAQLPQSYAMDIAKGITAPLVHDTKSMPDIESLSYRMVAIALEQGLLGGVTRECGELLLYALDCHLKNIVSDMIYKVRSNRALGIPVSSAGAAQPRPAGATALAPAGRADAALRPTTGSLRLRDRLYNSKTTLHLSDLVFSLEISPGTTVETPQGFQRCMNLLANQVLAESAMRSGGDNDDDDDDDDDGSHIVPSSGDGAASLLEPGALDRHASVASGDGRRSDGDGDDSANHDGASPAGGGGGGLIVASPVDGDGEDSTRQRRRVRRLRARYERWFGPYVTVQHGSGGAGPGGGGAGGGSGEAHNDG</sequence>
<dbReference type="PANTHER" id="PTHR21277">
    <property type="entry name" value="TRANSCRIPTIONAL ADAPTER 1"/>
    <property type="match status" value="1"/>
</dbReference>
<dbReference type="GO" id="GO:0000124">
    <property type="term" value="C:SAGA complex"/>
    <property type="evidence" value="ECO:0007669"/>
    <property type="project" value="TreeGrafter"/>
</dbReference>
<dbReference type="GO" id="GO:0006357">
    <property type="term" value="P:regulation of transcription by RNA polymerase II"/>
    <property type="evidence" value="ECO:0007669"/>
    <property type="project" value="TreeGrafter"/>
</dbReference>
<keyword evidence="7" id="KW-1185">Reference proteome</keyword>
<proteinExistence type="predicted"/>
<dbReference type="EMBL" id="JANBUL010000277">
    <property type="protein sequence ID" value="KAJ2777654.1"/>
    <property type="molecule type" value="Genomic_DNA"/>
</dbReference>
<feature type="compositionally biased region" description="Acidic residues" evidence="5">
    <location>
        <begin position="349"/>
        <end position="359"/>
    </location>
</feature>
<name>A0A9W8H9W1_9FUNG</name>
<keyword evidence="4" id="KW-0539">Nucleus</keyword>
<dbReference type="InterPro" id="IPR024738">
    <property type="entry name" value="Hfi1/Tada1"/>
</dbReference>
<evidence type="ECO:0008006" key="8">
    <source>
        <dbReference type="Google" id="ProtNLM"/>
    </source>
</evidence>
<evidence type="ECO:0000256" key="3">
    <source>
        <dbReference type="ARBA" id="ARBA00023163"/>
    </source>
</evidence>
<evidence type="ECO:0000313" key="7">
    <source>
        <dbReference type="Proteomes" id="UP001140217"/>
    </source>
</evidence>
<keyword evidence="2" id="KW-0805">Transcription regulation</keyword>